<protein>
    <submittedName>
        <fullName evidence="4">Uncharacterized protein</fullName>
    </submittedName>
</protein>
<sequence>MNNNIQNHIFNQYKSLFTSPDCLLTSPKDKDSVERIRQIWEDRRLDLLNAEIESSLSESLPDCPMSEEDLLKYSLLETLEIGEFPPGIKELMHAKKLNDAIRAIAANFAAGGLTTGGKENPFNLDGFPSPQPNFIVWEWLLSNLKASMDHEDSEDLKTVNHLLTGIAQLKEYTEDLDQIANSRNGEDYLHQIALKYTGKVHALNPGESQCFYGGWSNVGGGSGHALIYEFKRNEDQSFEVFLYTATGYQLTDQMFAGDKIRIKPYIQFTQVPEDLICLNGDGILRPAFFQHMIELKALSKWDNNFVVDEEDVLEVFDHLEKFRKTVDWEESGAITGQRAGTCVPSSTKAWMRRNSGNLARYKQILLHLNFRLIVATYRSLKDDCAQDTKEGAVSRRLVNHLSRNFLRTIAKALDEDHSGGYLVDPQLAEQTQATIYHILKEIEFDESEIKISRKKSFVESRITELTLDQRVLRKVAQRTIKATQMHGNDTAPSLVIIPDPLVISRANQIPEAVEAFRKLYITYGKKENRDVVVNMQLSQLIDQLPLPQVTVDERSRLAWIQKVQAPFWENLTIKEIEEILKSFSVLIDLYSQTHKNEQPTRYYATLLSLHTLSHYLAVKIDTRKADDSPNMPRLEGYPVPHFGSLTEELEALVFIETSEFNRVKSACDYFKSFDAHTNNRHQLFNNENNTEVVKTTVKESPLNGQYWQSLLTADEALTQDIDALADQKWKSLTEDEIERIYESDVDRYQKQLARYHTYMEWRGKKNNYDTQFRRFQLGLSKEAPEPFNEPEPPYEMEPAKPQKRVNLPQSTKRTLILEESVALDDSNPLIARGYSHVVWLRVITYRMDLALHGNFTYIRLNKYNFKAERKSPYSCEAFVKKPGSSKQMSKSTKKRMFDLQHRAQSETQIQFYEQKVASRHKSEWDRIVAEGSTLKSTALVHDHPVLKELLRSASEWRLTPYQMIRVLNENKMRLTDPKLQAIIFRLLLRCPISEKGTHHLGFAEVLKEDPSYLDSCHPFIQTGLNHFFNMRKQMENKEDRPSDAEGNPVDGARFFLEFAFYTSKYLIDAKMGLEKQLIDTCLQSIQRWLDLEDLKPTEKAIIHQYRLLFFSLYPQNESVSVYESWISYQMYPDSGAWHSPILQSHLNRYLTQFTSELFTDLSNDNHLQTSLGNGVLEALKLKSSETVIGWTFDVETPNLLKGISNNGEEWDIDLISGVVYGPSGKIGWGMDHFPWESQQDFIRLFKGERGFSYTSIGNSSFTFHHPKMGIIRLVKSNKFGRTFFAIQKQFPGFEGNWFELKSTEELKGYPRILSYDHTYWIPTNGSTRSPSGHSINGLFATLDKHDLNYASIDDGAIIEFGLDPHNQELIEGLHVDMYEVERVNGMLSRFDVPDHILAYKRENAFDSDLVKVVLPRYTSQEGGNPLVFRYIQGKMIWSENTQYALPERMPKGFLGTIPNYLYLESLKSTETDKLLVPFQTIESQSIPAADGTLSIESLVPPIDSSNGEQWGRYQYFVYNIINGKVTSTTLEGQLFLSYLSLSQKNYREAVKGLREIKPTQKLTPQCEKIIDLILSSPFGEDDPNSRAVYLHAESLSITHREKQSTTKIEEFYPGQEGLTKLWGTIVRTHEYLQSLNNVDLACRLSFEQEHDLLLKLLQEGKTKRDLIFKAEPLSIGAFDGFIQQLERRLELLETQSYKLPKVGSYGERTLPDSDTNGRYRQPFCQQIDFDLPYQFRVYDLEIYKRLYGDAAEQEMLEAQEVYERYLEQLQHSVAWLSHGSNSTLCTRPSKHVGLKKNGAMLLEVHRIAKEESIDARRETVYRLWQWRLHSNGVKDNIMQLDLMIHILLEPEKYPDPLHLSNSPSSEQKRDYLNHLKKAYDNWRDEISGSQTLKCVQNFLSPPQEIIFEDRTETGHYPIPTRSALALQSNLLPQPSPLNFSFPSNDERWLTLRDWKSRFLTPPNDQEVTNYEDFKFDYQKSLLNPGEDEYEKTVANDLFALRQEYLSGKKQNERKIQWNITKDHAKELMIQSGLVKQQLEIELKEKMQTLLHAANQASDHLHTRQAEFASIGGGTKQRISFSHCLELVLSFDSQGLKQLNPNLSEQEINKIASMTIEIEDLKSYLAQTGQIHHLARQIKKIDNVNDPTRRYLCQQLTDQLEAEYYFESFEEEKQVHAALRVFSGQTGMIPHKKQADLIKKMLEMEEENPERYKDIIIQLIMGGGKTSVLATIILYLAAKRKGRLALFIVPPSLFSTVETNISESIWNAFQKHVQSIDLNREDLTLYKLDQLIEQLEQAQQKQQPIVVKATTLQTLELELLYQGRLFKKYSEKQKHLLEKQKECLRKKEELTSWLLMNQHQQSVEVLRKQDKLKQLTAVLNQLEQALEAHRAIHHTSKLKIMKLAEVTKRFATQCDALMDEVDLLLDCLQEVNFPDGETVPIDPTTNSLIHTCFKALVSKKLMVDEQKKISVADVVRLEENAQTLMDTHRYLNKIIPVVSKYLFDSFEPIKNFVPEEFQESFIRYASNQIPSILQEYADDEGRPVDLQVLKEAIPNWDQLGYSLEMAELDIAFLRYLEHQYHAKDEESQKGTNLIALTRHLLNDILPATLSKSGCRSYGPSLKDKSLTIIPYIGVHAPATTQFGYYLEEACYYYQWIAGFPIQEQDVLNVATTAESAARYYVEKNREKFEQTVEYQEFYKLFGITLDQVKDPEMLKRAVFNISQDVEKRLDFQFEIVAEKVGFRSERLTSNGRHLLRQVNTRRTMSGTPWNAGGYDRKLFNRLEHDIGTEGKILHTMAKKAKEGQIHEVDFQTVEDFLTQIFHNHPDPMKIRGIIETGGIFKAFEDNAQVARQIMECLANWQNDGRVDASIEGVLFFHRDLGQEQSDTLYVWKKGANQPERIGGSSKETLRARGLDPSKYFVYYDERHTTGVDILQLPEAVNLLTFDEKMLRRTIGQGTMRLRQYLYEQNVELVVTKGTRQLIINGGGNLEDFILSAEKNQSMRKTDHMVRYFRQQIEASARDLAVERITDAALLLDQEGSEDAFIEEVGKNEPFYVTKMSNQFYLSHGKLESKVETKEMLAQQLKQKVEAFTDQINDHKARESILKEQEELSKHIQNATCLPEQSTQRASSIGIEQEVEMRVEFNVEDQIMIENELEQEIRLELEHYERLPRQPLLKEEKMDRKTFLTLIQTARKQEEIPMRVVSLQRQLASYSYGLFEDRFHYENAFREPIYGTHAFFHTVEGEVLPVFHQTQRPPQQVLAIQVAEDQFCWLLLSEREANAARKHLLKMYAENAEDSNSSKEVEGVWLVQLDGSSFATGTDHSLFPLEEECVERGIFELNAFAGNAHYLDQYPLELEAWMGEDDDLKIRFLKLRTARDERQRSIIQRNPVINRLDQKATHNPGHHLFKKRAEQEKQYKGRLRIDDEVGVKLLSPKKLRHLHVDEVPHLGIDWELKETDDVTQKTLGKLIERIPEKNRDNLDATLKKKAEKLTQDQFRYLQPFQVPFLTKKQIKWLPPSKIQYLEHPEQICDHSQENWTYYLSEEQVAQLRSSQKHLIPYVNPLFYPTFSQSWQIQAIDPKYVALIPENKWQWLSKKQVKNLPQETNKESFRSLNIPQKFSWIHGNLLRNIPPEYLHKVCQEQIQEITDPELIVQLEQIAQTFTGKPEIEKGLWTSWISKEMVPFIDFKSQLQFLNHSEQIRAVPNEHIRFLDPATQVPLITESSQVKLLEGEAQIRACPKELISHLEGDQLNYLSFDQIPFLKLPHQIQALTDPKRFSHLTAVESLEQKTVNQMTHITEDQLALVTETQVQGLSNHQLLTLKQRYPDKWEEISDGLVEAQVSTFDSQALIDLLSPEQINKWLCKDQVKFLLIKEQVASCPDHLVKELLPLTQVPLIEQRQAKFLVGKRQVQVIKSPQIFEGLKASQMKWIDDLQIPWVNPSHVKGLNNDQLLKKFNQVDHWIPFQQELVRSQIETFDNQELIDLLSEEQVTNDLLKTQVKFLQQPWQIRACPVKQEWIHEMDAKQVPHLINDQHISLLKKEQIGWLIPTQIHGLTNEQLLQLHPLKSGDQWPDFRDQLTAHQINRFDSQELIDLLAADQIHDHLSDDQVPFLQEPWQVQACPDKLVKHLDPETQVPHISKNQVPYLEGKEQVQHCPAEKAWVQKFTKKQFQYLTDEQITLLSEDQISQMNCLGELKRLSPLQIHAVNPNVVAKFDDALVERLQVNENAYPLIKRVQPKQIHLIRNRRAAEHLTAEQVANVTIEQVNTLESRHPLWGRVEKPIIDALEPEKIQYLASSRLKYLTNAKQIKQISFWRVKHLTRDQLKSRSWRQFLAYTVGVIVLGVVSCLAALVAYASLIPFIIFLANREKGKYVMKKINTNPRRLYRYFEVYLSPQAA</sequence>
<name>F8LED7_9BACT</name>
<keyword evidence="1" id="KW-0175">Coiled coil</keyword>
<dbReference type="EMBL" id="FR872658">
    <property type="protein sequence ID" value="CCB91853.1"/>
    <property type="molecule type" value="Genomic_DNA"/>
</dbReference>
<feature type="coiled-coil region" evidence="1">
    <location>
        <begin position="2364"/>
        <end position="2391"/>
    </location>
</feature>
<gene>
    <name evidence="4" type="ORF">WCH_AA00080</name>
</gene>
<feature type="region of interest" description="Disordered" evidence="2">
    <location>
        <begin position="781"/>
        <end position="807"/>
    </location>
</feature>
<evidence type="ECO:0000313" key="4">
    <source>
        <dbReference type="EMBL" id="CCB91853.1"/>
    </source>
</evidence>
<feature type="transmembrane region" description="Helical" evidence="3">
    <location>
        <begin position="4332"/>
        <end position="4365"/>
    </location>
</feature>
<keyword evidence="3" id="KW-0472">Membrane</keyword>
<organism evidence="4">
    <name type="scientific">Waddlia chondrophila 2032/99</name>
    <dbReference type="NCBI Taxonomy" id="765953"/>
    <lineage>
        <taxon>Bacteria</taxon>
        <taxon>Pseudomonadati</taxon>
        <taxon>Chlamydiota</taxon>
        <taxon>Chlamydiia</taxon>
        <taxon>Parachlamydiales</taxon>
        <taxon>Waddliaceae</taxon>
        <taxon>Waddlia</taxon>
    </lineage>
</organism>
<proteinExistence type="predicted"/>
<keyword evidence="3" id="KW-0812">Transmembrane</keyword>
<evidence type="ECO:0000256" key="3">
    <source>
        <dbReference type="SAM" id="Phobius"/>
    </source>
</evidence>
<feature type="coiled-coil region" evidence="1">
    <location>
        <begin position="3066"/>
        <end position="3100"/>
    </location>
</feature>
<dbReference type="SUPFAM" id="SSF52540">
    <property type="entry name" value="P-loop containing nucleoside triphosphate hydrolases"/>
    <property type="match status" value="1"/>
</dbReference>
<dbReference type="InterPro" id="IPR027417">
    <property type="entry name" value="P-loop_NTPase"/>
</dbReference>
<evidence type="ECO:0000256" key="1">
    <source>
        <dbReference type="SAM" id="Coils"/>
    </source>
</evidence>
<keyword evidence="3" id="KW-1133">Transmembrane helix</keyword>
<reference evidence="4" key="1">
    <citation type="submission" date="2011-05" db="EMBL/GenBank/DDBJ databases">
        <title>Unity in variety -- the pan-genome of the Chlamydiae.</title>
        <authorList>
            <person name="Collingro A."/>
            <person name="Tischler P."/>
            <person name="Weinmaier T."/>
            <person name="Penz T."/>
            <person name="Heinz E."/>
            <person name="Brunham R.C."/>
            <person name="Read T.D."/>
            <person name="Bavoil P.M."/>
            <person name="Sachse K."/>
            <person name="Kahane S."/>
            <person name="Friedman M.G."/>
            <person name="Rattei T."/>
            <person name="Myers G.S.A."/>
            <person name="Horn M."/>
        </authorList>
    </citation>
    <scope>NUCLEOTIDE SEQUENCE</scope>
    <source>
        <strain evidence="4">2032/99</strain>
    </source>
</reference>
<accession>F8LED7</accession>
<evidence type="ECO:0000256" key="2">
    <source>
        <dbReference type="SAM" id="MobiDB-lite"/>
    </source>
</evidence>